<sequence>MQHEAALCRGAPNLVVELRVPGLALKLLPALVAALPRAIHLCYVDDDVNVVAADLVAGHVGRGAVGGDVNLGQHVEEGAEAGNEFLDDAAEGLEDGVVVNGELILDADGDVALDVELEVVGEAVDLVDEDLDVDVGVVALQGEDGGVEAGDGLEVVVLRVDDPDERANLAKDGVHVEVGVLEDVYLAGEVPYLEPRLPLSRLGWRRIYGLWRILGLWSHAGLLVNTSEV</sequence>
<accession>A0A2K3QAY1</accession>
<name>A0A2K3QAY1_9HYPO</name>
<gene>
    <name evidence="1" type="ORF">TCAP_05354</name>
</gene>
<proteinExistence type="predicted"/>
<evidence type="ECO:0000313" key="2">
    <source>
        <dbReference type="Proteomes" id="UP000236621"/>
    </source>
</evidence>
<keyword evidence="2" id="KW-1185">Reference proteome</keyword>
<dbReference type="EMBL" id="NRSZ01000851">
    <property type="protein sequence ID" value="PNY24708.1"/>
    <property type="molecule type" value="Genomic_DNA"/>
</dbReference>
<dbReference type="AlphaFoldDB" id="A0A2K3QAY1"/>
<reference evidence="1 2" key="1">
    <citation type="submission" date="2017-08" db="EMBL/GenBank/DDBJ databases">
        <title>Harnessing the power of phylogenomics to disentangle the directionality and signatures of interkingdom host jumping in the parasitic fungal genus Tolypocladium.</title>
        <authorList>
            <person name="Quandt C.A."/>
            <person name="Patterson W."/>
            <person name="Spatafora J.W."/>
        </authorList>
    </citation>
    <scope>NUCLEOTIDE SEQUENCE [LARGE SCALE GENOMIC DNA]</scope>
    <source>
        <strain evidence="1 2">CBS 113982</strain>
    </source>
</reference>
<organism evidence="1 2">
    <name type="scientific">Tolypocladium capitatum</name>
    <dbReference type="NCBI Taxonomy" id="45235"/>
    <lineage>
        <taxon>Eukaryota</taxon>
        <taxon>Fungi</taxon>
        <taxon>Dikarya</taxon>
        <taxon>Ascomycota</taxon>
        <taxon>Pezizomycotina</taxon>
        <taxon>Sordariomycetes</taxon>
        <taxon>Hypocreomycetidae</taxon>
        <taxon>Hypocreales</taxon>
        <taxon>Ophiocordycipitaceae</taxon>
        <taxon>Tolypocladium</taxon>
    </lineage>
</organism>
<protein>
    <submittedName>
        <fullName evidence="1">Uncharacterized protein</fullName>
    </submittedName>
</protein>
<evidence type="ECO:0000313" key="1">
    <source>
        <dbReference type="EMBL" id="PNY24708.1"/>
    </source>
</evidence>
<comment type="caution">
    <text evidence="1">The sequence shown here is derived from an EMBL/GenBank/DDBJ whole genome shotgun (WGS) entry which is preliminary data.</text>
</comment>
<dbReference type="Proteomes" id="UP000236621">
    <property type="component" value="Unassembled WGS sequence"/>
</dbReference>